<keyword evidence="1" id="KW-0732">Signal</keyword>
<accession>A0AAJ2C2S1</accession>
<proteinExistence type="predicted"/>
<evidence type="ECO:0000313" key="3">
    <source>
        <dbReference type="EMBL" id="MDR6764801.1"/>
    </source>
</evidence>
<gene>
    <name evidence="3" type="ORF">J2W88_000059</name>
    <name evidence="4" type="ORF">J2W93_000059</name>
</gene>
<evidence type="ECO:0000259" key="2">
    <source>
        <dbReference type="Pfam" id="PF14346"/>
    </source>
</evidence>
<sequence>MHSSALIRTATAALALGALAACSSTPAPTEQMAVTRTTVNRVAAVPAVATSAPVQLQQAREKLIQAEKAMAEKDYVAARRLAAEAEVDARVAETRADAAGNAATLAQVQDSIRALQDEINRRSPR</sequence>
<dbReference type="EMBL" id="JAVDTS010000001">
    <property type="protein sequence ID" value="MDR6835238.1"/>
    <property type="molecule type" value="Genomic_DNA"/>
</dbReference>
<reference evidence="3 5" key="1">
    <citation type="submission" date="2023-07" db="EMBL/GenBank/DDBJ databases">
        <title>Sorghum-associated microbial communities from plants grown in Nebraska, USA.</title>
        <authorList>
            <person name="Schachtman D."/>
        </authorList>
    </citation>
    <scope>NUCLEOTIDE SEQUENCE</scope>
    <source>
        <strain evidence="4 5">BE105</strain>
        <strain evidence="3">BE69</strain>
    </source>
</reference>
<evidence type="ECO:0000313" key="4">
    <source>
        <dbReference type="EMBL" id="MDR6835238.1"/>
    </source>
</evidence>
<organism evidence="3 6">
    <name type="scientific">Acidovorax delafieldii</name>
    <name type="common">Pseudomonas delafieldii</name>
    <dbReference type="NCBI Taxonomy" id="47920"/>
    <lineage>
        <taxon>Bacteria</taxon>
        <taxon>Pseudomonadati</taxon>
        <taxon>Pseudomonadota</taxon>
        <taxon>Betaproteobacteria</taxon>
        <taxon>Burkholderiales</taxon>
        <taxon>Comamonadaceae</taxon>
        <taxon>Acidovorax</taxon>
    </lineage>
</organism>
<keyword evidence="5" id="KW-1185">Reference proteome</keyword>
<evidence type="ECO:0000256" key="1">
    <source>
        <dbReference type="SAM" id="SignalP"/>
    </source>
</evidence>
<dbReference type="AlphaFoldDB" id="A0AAJ2C2S1"/>
<protein>
    <submittedName>
        <fullName evidence="3">TolA-binding protein</fullName>
    </submittedName>
</protein>
<dbReference type="Pfam" id="PF14346">
    <property type="entry name" value="DUF4398"/>
    <property type="match status" value="1"/>
</dbReference>
<feature type="chain" id="PRO_5042573728" evidence="1">
    <location>
        <begin position="21"/>
        <end position="125"/>
    </location>
</feature>
<name>A0AAJ2C2S1_ACIDE</name>
<evidence type="ECO:0000313" key="6">
    <source>
        <dbReference type="Proteomes" id="UP001253458"/>
    </source>
</evidence>
<dbReference type="Proteomes" id="UP001253458">
    <property type="component" value="Unassembled WGS sequence"/>
</dbReference>
<dbReference type="InterPro" id="IPR025511">
    <property type="entry name" value="DUF4398"/>
</dbReference>
<dbReference type="EMBL" id="JAVDTL010000001">
    <property type="protein sequence ID" value="MDR6764801.1"/>
    <property type="molecule type" value="Genomic_DNA"/>
</dbReference>
<comment type="caution">
    <text evidence="3">The sequence shown here is derived from an EMBL/GenBank/DDBJ whole genome shotgun (WGS) entry which is preliminary data.</text>
</comment>
<feature type="domain" description="DUF4398" evidence="2">
    <location>
        <begin position="30"/>
        <end position="107"/>
    </location>
</feature>
<dbReference type="Gene3D" id="1.20.1270.390">
    <property type="match status" value="1"/>
</dbReference>
<dbReference type="RefSeq" id="WP_209816911.1">
    <property type="nucleotide sequence ID" value="NZ_JAVDTL010000001.1"/>
</dbReference>
<evidence type="ECO:0000313" key="5">
    <source>
        <dbReference type="Proteomes" id="UP001249076"/>
    </source>
</evidence>
<dbReference type="Proteomes" id="UP001249076">
    <property type="component" value="Unassembled WGS sequence"/>
</dbReference>
<feature type="signal peptide" evidence="1">
    <location>
        <begin position="1"/>
        <end position="20"/>
    </location>
</feature>